<accession>A0A5M3ZAZ4</accession>
<dbReference type="SUPFAM" id="SSF56053">
    <property type="entry name" value="Ribosomal protein L6"/>
    <property type="match status" value="2"/>
</dbReference>
<keyword evidence="5 8" id="KW-0687">Ribonucleoprotein</keyword>
<evidence type="ECO:0000256" key="3">
    <source>
        <dbReference type="ARBA" id="ARBA00022980"/>
    </source>
</evidence>
<dbReference type="InterPro" id="IPR002358">
    <property type="entry name" value="Ribosomal_uL6_CS"/>
</dbReference>
<proteinExistence type="inferred from homology"/>
<evidence type="ECO:0000259" key="9">
    <source>
        <dbReference type="Pfam" id="PF00347"/>
    </source>
</evidence>
<comment type="function">
    <text evidence="6">Component of the mitochondrial ribosome (mitoribosome), a dedicated translation machinery responsible for the synthesis of mitochondrial genome-encoded proteins, including at least some of the essential transmembrane subunits of the mitochondrial respiratory chain. The mitoribosomes are attached to the mitochondrial inner membrane and translation products are cotranslationally integrated into the membrane.</text>
</comment>
<evidence type="ECO:0000256" key="7">
    <source>
        <dbReference type="ARBA" id="ARBA00069416"/>
    </source>
</evidence>
<evidence type="ECO:0000256" key="4">
    <source>
        <dbReference type="ARBA" id="ARBA00023128"/>
    </source>
</evidence>
<gene>
    <name evidence="10" type="ORF">ATEIFO6365_0008041100</name>
</gene>
<dbReference type="GO" id="GO:0003735">
    <property type="term" value="F:structural constituent of ribosome"/>
    <property type="evidence" value="ECO:0007669"/>
    <property type="project" value="InterPro"/>
</dbReference>
<evidence type="ECO:0000256" key="2">
    <source>
        <dbReference type="ARBA" id="ARBA00009356"/>
    </source>
</evidence>
<dbReference type="PROSITE" id="PS00525">
    <property type="entry name" value="RIBOSOMAL_L6_1"/>
    <property type="match status" value="1"/>
</dbReference>
<dbReference type="EMBL" id="BLJY01000008">
    <property type="protein sequence ID" value="GFF18467.1"/>
    <property type="molecule type" value="Genomic_DNA"/>
</dbReference>
<sequence>MSCSLTQSCFRQLARNPLRQGPLPVFLAPAFSQFPRTQPFSTTTPAQSRVGGAAISIPPEVSLKFIDLPQTQVRTRSKEIPKTAIEVKGPLGKYDAGELTLNIPPFVNVTHDEALRKASLTVEDSSVAHQRAMWGTTRAHLQNYVLGVSEGHICILSLVGVGYRATVEPTATTVEPEYPGQQFVSLKVGYSHPIELGVPQGVKASTPQPTRILLEGVDKNVVTKFAAEIREWRKPEPYKGKGIFINGETIRLKAKKIR</sequence>
<reference evidence="10 11" key="1">
    <citation type="submission" date="2020-01" db="EMBL/GenBank/DDBJ databases">
        <title>Aspergillus terreus IFO 6365 whole genome shotgun sequence.</title>
        <authorList>
            <person name="Kanamasa S."/>
            <person name="Takahashi H."/>
        </authorList>
    </citation>
    <scope>NUCLEOTIDE SEQUENCE [LARGE SCALE GENOMIC DNA]</scope>
    <source>
        <strain evidence="10 11">IFO 6365</strain>
    </source>
</reference>
<organism evidence="10 11">
    <name type="scientific">Aspergillus terreus</name>
    <dbReference type="NCBI Taxonomy" id="33178"/>
    <lineage>
        <taxon>Eukaryota</taxon>
        <taxon>Fungi</taxon>
        <taxon>Dikarya</taxon>
        <taxon>Ascomycota</taxon>
        <taxon>Pezizomycotina</taxon>
        <taxon>Eurotiomycetes</taxon>
        <taxon>Eurotiomycetidae</taxon>
        <taxon>Eurotiales</taxon>
        <taxon>Aspergillaceae</taxon>
        <taxon>Aspergillus</taxon>
        <taxon>Aspergillus subgen. Circumdati</taxon>
    </lineage>
</organism>
<dbReference type="FunFam" id="3.90.930.12:FF:000001">
    <property type="entry name" value="50S ribosomal protein L6"/>
    <property type="match status" value="1"/>
</dbReference>
<name>A0A5M3ZAZ4_ASPTE</name>
<comment type="caution">
    <text evidence="10">The sequence shown here is derived from an EMBL/GenBank/DDBJ whole genome shotgun (WGS) entry which is preliminary data.</text>
</comment>
<keyword evidence="4" id="KW-0496">Mitochondrion</keyword>
<dbReference type="InterPro" id="IPR020040">
    <property type="entry name" value="Ribosomal_uL6_a/b-dom"/>
</dbReference>
<evidence type="ECO:0000256" key="6">
    <source>
        <dbReference type="ARBA" id="ARBA00037226"/>
    </source>
</evidence>
<dbReference type="OrthoDB" id="540873at2759"/>
<evidence type="ECO:0000313" key="10">
    <source>
        <dbReference type="EMBL" id="GFF18467.1"/>
    </source>
</evidence>
<feature type="domain" description="Large ribosomal subunit protein uL6 alpha-beta" evidence="9">
    <location>
        <begin position="182"/>
        <end position="243"/>
    </location>
</feature>
<dbReference type="PRINTS" id="PR00059">
    <property type="entry name" value="RIBOSOMALL6"/>
</dbReference>
<dbReference type="Proteomes" id="UP000452235">
    <property type="component" value="Unassembled WGS sequence"/>
</dbReference>
<comment type="subcellular location">
    <subcellularLocation>
        <location evidence="1">Mitochondrion</location>
    </subcellularLocation>
</comment>
<dbReference type="PANTHER" id="PTHR11655">
    <property type="entry name" value="60S/50S RIBOSOMAL PROTEIN L6/L9"/>
    <property type="match status" value="1"/>
</dbReference>
<dbReference type="InterPro" id="IPR036789">
    <property type="entry name" value="Ribosomal_uL6-like_a/b-dom_sf"/>
</dbReference>
<evidence type="ECO:0000256" key="5">
    <source>
        <dbReference type="ARBA" id="ARBA00023274"/>
    </source>
</evidence>
<dbReference type="Gene3D" id="3.90.930.12">
    <property type="entry name" value="Ribosomal protein L6, alpha-beta domain"/>
    <property type="match status" value="2"/>
</dbReference>
<dbReference type="GO" id="GO:0019843">
    <property type="term" value="F:rRNA binding"/>
    <property type="evidence" value="ECO:0007669"/>
    <property type="project" value="InterPro"/>
</dbReference>
<dbReference type="GO" id="GO:0006412">
    <property type="term" value="P:translation"/>
    <property type="evidence" value="ECO:0007669"/>
    <property type="project" value="InterPro"/>
</dbReference>
<evidence type="ECO:0000256" key="8">
    <source>
        <dbReference type="RuleBase" id="RU003869"/>
    </source>
</evidence>
<evidence type="ECO:0000256" key="1">
    <source>
        <dbReference type="ARBA" id="ARBA00004173"/>
    </source>
</evidence>
<dbReference type="InterPro" id="IPR000702">
    <property type="entry name" value="Ribosomal_uL6-like"/>
</dbReference>
<protein>
    <recommendedName>
        <fullName evidence="7">Large ribosomal subunit protein uL6m</fullName>
    </recommendedName>
</protein>
<comment type="similarity">
    <text evidence="2 8">Belongs to the universal ribosomal protein uL6 family.</text>
</comment>
<dbReference type="GO" id="GO:0005762">
    <property type="term" value="C:mitochondrial large ribosomal subunit"/>
    <property type="evidence" value="ECO:0007669"/>
    <property type="project" value="TreeGrafter"/>
</dbReference>
<dbReference type="InterPro" id="IPR019906">
    <property type="entry name" value="Ribosomal_uL6_bac-type"/>
</dbReference>
<dbReference type="Pfam" id="PF00347">
    <property type="entry name" value="Ribosomal_L6"/>
    <property type="match status" value="1"/>
</dbReference>
<dbReference type="VEuPathDB" id="FungiDB:ATEG_06665"/>
<keyword evidence="11" id="KW-1185">Reference proteome</keyword>
<evidence type="ECO:0000313" key="11">
    <source>
        <dbReference type="Proteomes" id="UP000452235"/>
    </source>
</evidence>
<keyword evidence="3 8" id="KW-0689">Ribosomal protein</keyword>
<dbReference type="PANTHER" id="PTHR11655:SF14">
    <property type="entry name" value="LARGE RIBOSOMAL SUBUNIT PROTEIN UL6M"/>
    <property type="match status" value="1"/>
</dbReference>
<dbReference type="FunFam" id="3.90.930.12:FF:000009">
    <property type="entry name" value="60S ribosomal protein L6"/>
    <property type="match status" value="1"/>
</dbReference>
<dbReference type="AlphaFoldDB" id="A0A5M3ZAZ4"/>